<sequence length="335" mass="38968">MATIREVAKKAGVSITTVSRILNNDDSFNVSKITKEKVLKVIKQLNYERKKNKNRISQSNISVIKCFDEKIENEDPYFVSLKINLENMLKKKVSKVNFFDLEEIEKLIKYNEISNFSLTDAVIFIGETSKEKLKFFKSLNENIICVDVYDTDNITDYIKFDMRNSVEIVLNYIFKLNHKKIGLLVGRNKVVKNLVDFREKYFKEIMVKNGLYREEYLQIGDFSMESGYIMMKEILKLENRPTAVFCGNDSIAMGAYKAIRENKLKIPEDISIIGFNDLKLSQYSIPPLTTIKIDTKLIAQETVNSLIELLEGKRDYHKKVFLPIELIERESCQKI</sequence>
<dbReference type="InterPro" id="IPR010982">
    <property type="entry name" value="Lambda_DNA-bd_dom_sf"/>
</dbReference>
<dbReference type="RefSeq" id="WP_060918032.1">
    <property type="nucleotide sequence ID" value="NZ_KQ960077.1"/>
</dbReference>
<dbReference type="PROSITE" id="PS50932">
    <property type="entry name" value="HTH_LACI_2"/>
    <property type="match status" value="1"/>
</dbReference>
<dbReference type="Pfam" id="PF00356">
    <property type="entry name" value="LacI"/>
    <property type="match status" value="1"/>
</dbReference>
<dbReference type="EMBL" id="LSDD01000095">
    <property type="protein sequence ID" value="KXB64689.1"/>
    <property type="molecule type" value="Genomic_DNA"/>
</dbReference>
<dbReference type="GO" id="GO:0003700">
    <property type="term" value="F:DNA-binding transcription factor activity"/>
    <property type="evidence" value="ECO:0007669"/>
    <property type="project" value="TreeGrafter"/>
</dbReference>
<dbReference type="PROSITE" id="PS00356">
    <property type="entry name" value="HTH_LACI_1"/>
    <property type="match status" value="1"/>
</dbReference>
<evidence type="ECO:0000313" key="7">
    <source>
        <dbReference type="Proteomes" id="UP000070483"/>
    </source>
</evidence>
<dbReference type="PANTHER" id="PTHR30146:SF149">
    <property type="entry name" value="HTH-TYPE TRANSCRIPTIONAL REGULATOR EBGR"/>
    <property type="match status" value="1"/>
</dbReference>
<dbReference type="InterPro" id="IPR000843">
    <property type="entry name" value="HTH_LacI"/>
</dbReference>
<dbReference type="PRINTS" id="PR00036">
    <property type="entry name" value="HTHLACI"/>
</dbReference>
<protein>
    <submittedName>
        <fullName evidence="6">Transcriptional regulator, LacI family</fullName>
    </submittedName>
</protein>
<keyword evidence="7" id="KW-1185">Reference proteome</keyword>
<name>A0A134AAD2_9FUSO</name>
<dbReference type="GO" id="GO:0000976">
    <property type="term" value="F:transcription cis-regulatory region binding"/>
    <property type="evidence" value="ECO:0007669"/>
    <property type="project" value="TreeGrafter"/>
</dbReference>
<dbReference type="OrthoDB" id="92738at2"/>
<dbReference type="SUPFAM" id="SSF53822">
    <property type="entry name" value="Periplasmic binding protein-like I"/>
    <property type="match status" value="1"/>
</dbReference>
<evidence type="ECO:0000259" key="5">
    <source>
        <dbReference type="PROSITE" id="PS50943"/>
    </source>
</evidence>
<keyword evidence="1" id="KW-0805">Transcription regulation</keyword>
<dbReference type="CDD" id="cd01544">
    <property type="entry name" value="PBP1_GalR"/>
    <property type="match status" value="1"/>
</dbReference>
<feature type="domain" description="HTH cro/C1-type" evidence="5">
    <location>
        <begin position="3"/>
        <end position="45"/>
    </location>
</feature>
<dbReference type="PROSITE" id="PS50943">
    <property type="entry name" value="HTH_CROC1"/>
    <property type="match status" value="1"/>
</dbReference>
<reference evidence="7" key="1">
    <citation type="submission" date="2016-01" db="EMBL/GenBank/DDBJ databases">
        <authorList>
            <person name="Mitreva M."/>
            <person name="Pepin K.H."/>
            <person name="Mihindukulasuriya K.A."/>
            <person name="Fulton R."/>
            <person name="Fronick C."/>
            <person name="O'Laughlin M."/>
            <person name="Miner T."/>
            <person name="Herter B."/>
            <person name="Rosa B.A."/>
            <person name="Cordes M."/>
            <person name="Tomlinson C."/>
            <person name="Wollam A."/>
            <person name="Palsikar V.B."/>
            <person name="Mardis E.R."/>
            <person name="Wilson R.K."/>
        </authorList>
    </citation>
    <scope>NUCLEOTIDE SEQUENCE [LARGE SCALE GENOMIC DNA]</scope>
    <source>
        <strain evidence="7">KA00185</strain>
    </source>
</reference>
<evidence type="ECO:0000259" key="4">
    <source>
        <dbReference type="PROSITE" id="PS50932"/>
    </source>
</evidence>
<dbReference type="Gene3D" id="3.40.50.2300">
    <property type="match status" value="2"/>
</dbReference>
<keyword evidence="2" id="KW-0238">DNA-binding</keyword>
<dbReference type="CDD" id="cd01392">
    <property type="entry name" value="HTH_LacI"/>
    <property type="match status" value="1"/>
</dbReference>
<keyword evidence="3" id="KW-0804">Transcription</keyword>
<organism evidence="6 7">
    <name type="scientific">Leptotrichia wadei</name>
    <dbReference type="NCBI Taxonomy" id="157687"/>
    <lineage>
        <taxon>Bacteria</taxon>
        <taxon>Fusobacteriati</taxon>
        <taxon>Fusobacteriota</taxon>
        <taxon>Fusobacteriia</taxon>
        <taxon>Fusobacteriales</taxon>
        <taxon>Leptotrichiaceae</taxon>
        <taxon>Leptotrichia</taxon>
    </lineage>
</organism>
<evidence type="ECO:0000256" key="1">
    <source>
        <dbReference type="ARBA" id="ARBA00023015"/>
    </source>
</evidence>
<dbReference type="PANTHER" id="PTHR30146">
    <property type="entry name" value="LACI-RELATED TRANSCRIPTIONAL REPRESSOR"/>
    <property type="match status" value="1"/>
</dbReference>
<evidence type="ECO:0000256" key="3">
    <source>
        <dbReference type="ARBA" id="ARBA00023163"/>
    </source>
</evidence>
<evidence type="ECO:0000256" key="2">
    <source>
        <dbReference type="ARBA" id="ARBA00023125"/>
    </source>
</evidence>
<dbReference type="InterPro" id="IPR046335">
    <property type="entry name" value="LacI/GalR-like_sensor"/>
</dbReference>
<dbReference type="Proteomes" id="UP000070483">
    <property type="component" value="Unassembled WGS sequence"/>
</dbReference>
<evidence type="ECO:0000313" key="6">
    <source>
        <dbReference type="EMBL" id="KXB64689.1"/>
    </source>
</evidence>
<dbReference type="STRING" id="157687.HMPREF3180_01328"/>
<dbReference type="AlphaFoldDB" id="A0A134AAD2"/>
<dbReference type="Gene3D" id="1.10.260.40">
    <property type="entry name" value="lambda repressor-like DNA-binding domains"/>
    <property type="match status" value="1"/>
</dbReference>
<dbReference type="SUPFAM" id="SSF47413">
    <property type="entry name" value="lambda repressor-like DNA-binding domains"/>
    <property type="match status" value="1"/>
</dbReference>
<dbReference type="InterPro" id="IPR028082">
    <property type="entry name" value="Peripla_BP_I"/>
</dbReference>
<dbReference type="Pfam" id="PF13377">
    <property type="entry name" value="Peripla_BP_3"/>
    <property type="match status" value="1"/>
</dbReference>
<dbReference type="InterPro" id="IPR001387">
    <property type="entry name" value="Cro/C1-type_HTH"/>
</dbReference>
<dbReference type="SMART" id="SM00354">
    <property type="entry name" value="HTH_LACI"/>
    <property type="match status" value="1"/>
</dbReference>
<proteinExistence type="predicted"/>
<gene>
    <name evidence="6" type="ORF">HMPREF3180_01328</name>
</gene>
<accession>A0A134AAD2</accession>
<dbReference type="PATRIC" id="fig|157687.3.peg.1323"/>
<feature type="domain" description="HTH lacI-type" evidence="4">
    <location>
        <begin position="2"/>
        <end position="62"/>
    </location>
</feature>
<comment type="caution">
    <text evidence="6">The sequence shown here is derived from an EMBL/GenBank/DDBJ whole genome shotgun (WGS) entry which is preliminary data.</text>
</comment>